<organism evidence="1 2">
    <name type="scientific">Dentiscutata heterogama</name>
    <dbReference type="NCBI Taxonomy" id="1316150"/>
    <lineage>
        <taxon>Eukaryota</taxon>
        <taxon>Fungi</taxon>
        <taxon>Fungi incertae sedis</taxon>
        <taxon>Mucoromycota</taxon>
        <taxon>Glomeromycotina</taxon>
        <taxon>Glomeromycetes</taxon>
        <taxon>Diversisporales</taxon>
        <taxon>Gigasporaceae</taxon>
        <taxon>Dentiscutata</taxon>
    </lineage>
</organism>
<dbReference type="Proteomes" id="UP000789702">
    <property type="component" value="Unassembled WGS sequence"/>
</dbReference>
<comment type="caution">
    <text evidence="1">The sequence shown here is derived from an EMBL/GenBank/DDBJ whole genome shotgun (WGS) entry which is preliminary data.</text>
</comment>
<protein>
    <submittedName>
        <fullName evidence="1">9048_t:CDS:1</fullName>
    </submittedName>
</protein>
<sequence>MALSKYKFIAFIICESFKANDRNKVNIVQQESQLSTRMRKFTQKNYLNDPKKFKAFCGKNNGKTDRSNNMSSLKHVVHKVNFVQQESKALYIKKIDKNIVNAKEFSHNLRLEHKCLVNEVKEYEKNAEIFNVASENRPYNLKISDKC</sequence>
<reference evidence="1" key="1">
    <citation type="submission" date="2021-06" db="EMBL/GenBank/DDBJ databases">
        <authorList>
            <person name="Kallberg Y."/>
            <person name="Tangrot J."/>
            <person name="Rosling A."/>
        </authorList>
    </citation>
    <scope>NUCLEOTIDE SEQUENCE</scope>
    <source>
        <strain evidence="1">IL203A</strain>
    </source>
</reference>
<dbReference type="EMBL" id="CAJVPU010001493">
    <property type="protein sequence ID" value="CAG8482189.1"/>
    <property type="molecule type" value="Genomic_DNA"/>
</dbReference>
<name>A0ACA9KMM3_9GLOM</name>
<evidence type="ECO:0000313" key="2">
    <source>
        <dbReference type="Proteomes" id="UP000789702"/>
    </source>
</evidence>
<proteinExistence type="predicted"/>
<evidence type="ECO:0000313" key="1">
    <source>
        <dbReference type="EMBL" id="CAG8482189.1"/>
    </source>
</evidence>
<keyword evidence="2" id="KW-1185">Reference proteome</keyword>
<gene>
    <name evidence="1" type="ORF">DHETER_LOCUS2175</name>
</gene>
<accession>A0ACA9KMM3</accession>